<evidence type="ECO:0000313" key="2">
    <source>
        <dbReference type="Proteomes" id="UP001627154"/>
    </source>
</evidence>
<proteinExistence type="predicted"/>
<reference evidence="1 2" key="1">
    <citation type="journal article" date="2024" name="bioRxiv">
        <title>A reference genome for Trichogramma kaykai: A tiny desert-dwelling parasitoid wasp with competing sex-ratio distorters.</title>
        <authorList>
            <person name="Culotta J."/>
            <person name="Lindsey A.R."/>
        </authorList>
    </citation>
    <scope>NUCLEOTIDE SEQUENCE [LARGE SCALE GENOMIC DNA]</scope>
    <source>
        <strain evidence="1 2">KSX58</strain>
    </source>
</reference>
<comment type="caution">
    <text evidence="1">The sequence shown here is derived from an EMBL/GenBank/DDBJ whole genome shotgun (WGS) entry which is preliminary data.</text>
</comment>
<keyword evidence="2" id="KW-1185">Reference proteome</keyword>
<dbReference type="Proteomes" id="UP001627154">
    <property type="component" value="Unassembled WGS sequence"/>
</dbReference>
<gene>
    <name evidence="1" type="ORF">TKK_007910</name>
</gene>
<name>A0ABD2X0C7_9HYME</name>
<organism evidence="1 2">
    <name type="scientific">Trichogramma kaykai</name>
    <dbReference type="NCBI Taxonomy" id="54128"/>
    <lineage>
        <taxon>Eukaryota</taxon>
        <taxon>Metazoa</taxon>
        <taxon>Ecdysozoa</taxon>
        <taxon>Arthropoda</taxon>
        <taxon>Hexapoda</taxon>
        <taxon>Insecta</taxon>
        <taxon>Pterygota</taxon>
        <taxon>Neoptera</taxon>
        <taxon>Endopterygota</taxon>
        <taxon>Hymenoptera</taxon>
        <taxon>Apocrita</taxon>
        <taxon>Proctotrupomorpha</taxon>
        <taxon>Chalcidoidea</taxon>
        <taxon>Trichogrammatidae</taxon>
        <taxon>Trichogramma</taxon>
    </lineage>
</organism>
<protein>
    <submittedName>
        <fullName evidence="1">Uncharacterized protein</fullName>
    </submittedName>
</protein>
<evidence type="ECO:0000313" key="1">
    <source>
        <dbReference type="EMBL" id="KAL3398799.1"/>
    </source>
</evidence>
<dbReference type="AlphaFoldDB" id="A0ABD2X0C7"/>
<dbReference type="EMBL" id="JBJJXI010000059">
    <property type="protein sequence ID" value="KAL3398799.1"/>
    <property type="molecule type" value="Genomic_DNA"/>
</dbReference>
<sequence length="68" mass="7580">MQRLGLVSVSHPSPLDYFSSEELIAHYSTINNSHPSCTEDALQEIIAAPPMHRNAEFAFQPVTELQVL</sequence>
<accession>A0ABD2X0C7</accession>